<reference evidence="1 2" key="1">
    <citation type="submission" date="2020-06" db="EMBL/GenBank/DDBJ databases">
        <title>The yeast mating-type switching endonuclease HO is a domesticated member of an unorthodox homing genetic element family.</title>
        <authorList>
            <person name="Coughlan A.Y."/>
            <person name="Lombardi L."/>
            <person name="Braun-Galleani S."/>
            <person name="Martos A.R."/>
            <person name="Galeote V."/>
            <person name="Bigey F."/>
            <person name="Dequin S."/>
            <person name="Byrne K.P."/>
            <person name="Wolfe K.H."/>
        </authorList>
    </citation>
    <scope>NUCLEOTIDE SEQUENCE [LARGE SCALE GENOMIC DNA]</scope>
    <source>
        <strain evidence="1 2">CBS2947</strain>
    </source>
</reference>
<dbReference type="OrthoDB" id="4069549at2759"/>
<dbReference type="EMBL" id="CP059272">
    <property type="protein sequence ID" value="QLQ81706.1"/>
    <property type="molecule type" value="Genomic_DNA"/>
</dbReference>
<sequence>MMADNAYYLAHSLEQLKPQRLSGNIFFGPLNTLTQRQFIESENIKLFIGVGLSTRRLAPILNEIPLFAGKLNDYLVLNFDSEFNPESIVTGGSAVEEYHCQNSRVLKVVIESFWRRNEEFSVQEGYRCLTPGPDMNDFTQMIDGDIESYYNSGNVVTDSSSLKFVLFNDLITIFKRVNPTAKILVFSQNGNDLDLVTFLISVVLKEKPSVKVMEAYQFIKSVRPTIDDSLGNILHGCTALYEFHQHLLTKEQQGYTGCNQTPQVLRKRNDLILQAGTPEPADERIAGSKRVRFD</sequence>
<organism evidence="1 2">
    <name type="scientific">Torulaspora globosa</name>
    <dbReference type="NCBI Taxonomy" id="48254"/>
    <lineage>
        <taxon>Eukaryota</taxon>
        <taxon>Fungi</taxon>
        <taxon>Dikarya</taxon>
        <taxon>Ascomycota</taxon>
        <taxon>Saccharomycotina</taxon>
        <taxon>Saccharomycetes</taxon>
        <taxon>Saccharomycetales</taxon>
        <taxon>Saccharomycetaceae</taxon>
        <taxon>Torulaspora</taxon>
    </lineage>
</organism>
<name>A0A7H9HYQ2_9SACH</name>
<dbReference type="Proteomes" id="UP000510647">
    <property type="component" value="Chromosome 6"/>
</dbReference>
<evidence type="ECO:0000313" key="1">
    <source>
        <dbReference type="EMBL" id="QLQ81706.1"/>
    </source>
</evidence>
<protein>
    <submittedName>
        <fullName evidence="1">Uncharacterized protein</fullName>
    </submittedName>
</protein>
<evidence type="ECO:0000313" key="2">
    <source>
        <dbReference type="Proteomes" id="UP000510647"/>
    </source>
</evidence>
<gene>
    <name evidence="1" type="ORF">HG537_0F04670</name>
</gene>
<accession>A0A7H9HYQ2</accession>
<dbReference type="AlphaFoldDB" id="A0A7H9HYQ2"/>
<keyword evidence="2" id="KW-1185">Reference proteome</keyword>
<proteinExistence type="predicted"/>